<feature type="compositionally biased region" description="Basic and acidic residues" evidence="1">
    <location>
        <begin position="30"/>
        <end position="49"/>
    </location>
</feature>
<organism evidence="2 3">
    <name type="scientific">Phocaeicola vulgatus</name>
    <name type="common">Bacteroides vulgatus</name>
    <dbReference type="NCBI Taxonomy" id="821"/>
    <lineage>
        <taxon>Bacteria</taxon>
        <taxon>Pseudomonadati</taxon>
        <taxon>Bacteroidota</taxon>
        <taxon>Bacteroidia</taxon>
        <taxon>Bacteroidales</taxon>
        <taxon>Bacteroidaceae</taxon>
        <taxon>Phocaeicola</taxon>
    </lineage>
</organism>
<dbReference type="EMBL" id="VULU01000020">
    <property type="protein sequence ID" value="MSS48952.1"/>
    <property type="molecule type" value="Genomic_DNA"/>
</dbReference>
<reference evidence="2 3" key="1">
    <citation type="submission" date="2019-09" db="EMBL/GenBank/DDBJ databases">
        <title>In-depth cultivation of the pig gut microbiome towards novel bacterial diversity and tailored functional studies.</title>
        <authorList>
            <person name="Wylensek D."/>
            <person name="Hitch T.C.A."/>
            <person name="Clavel T."/>
        </authorList>
    </citation>
    <scope>NUCLEOTIDE SEQUENCE [LARGE SCALE GENOMIC DNA]</scope>
    <source>
        <strain evidence="2 3">WCA-389-WT-3C</strain>
    </source>
</reference>
<dbReference type="RefSeq" id="WP_154577444.1">
    <property type="nucleotide sequence ID" value="NZ_VULU01000020.1"/>
</dbReference>
<sequence length="122" mass="13939">MKKNERPTIDNPLANMGLDQIVRGITQPKVSKDIQDEQEQDEKVNTEKKAKSKRTSKKLFEENIAKYTGVGGQGEAIWLPKEVKKELEKIRVNSSRNIPLRTLASAIIMTYIEENKEKLESL</sequence>
<evidence type="ECO:0000313" key="2">
    <source>
        <dbReference type="EMBL" id="MSS48952.1"/>
    </source>
</evidence>
<evidence type="ECO:0000256" key="1">
    <source>
        <dbReference type="SAM" id="MobiDB-lite"/>
    </source>
</evidence>
<evidence type="ECO:0000313" key="3">
    <source>
        <dbReference type="Proteomes" id="UP000460950"/>
    </source>
</evidence>
<proteinExistence type="predicted"/>
<accession>A0A7K0JG05</accession>
<gene>
    <name evidence="2" type="ORF">FYJ30_11720</name>
</gene>
<evidence type="ECO:0008006" key="4">
    <source>
        <dbReference type="Google" id="ProtNLM"/>
    </source>
</evidence>
<name>A0A7K0JG05_PHOVU</name>
<feature type="region of interest" description="Disordered" evidence="1">
    <location>
        <begin position="1"/>
        <end position="55"/>
    </location>
</feature>
<dbReference type="AlphaFoldDB" id="A0A7K0JG05"/>
<comment type="caution">
    <text evidence="2">The sequence shown here is derived from an EMBL/GenBank/DDBJ whole genome shotgun (WGS) entry which is preliminary data.</text>
</comment>
<protein>
    <recommendedName>
        <fullName evidence="4">DUF3408 domain-containing protein</fullName>
    </recommendedName>
</protein>
<dbReference type="Proteomes" id="UP000460950">
    <property type="component" value="Unassembled WGS sequence"/>
</dbReference>